<name>A0ACA9KXM7_9GLOM</name>
<proteinExistence type="predicted"/>
<comment type="caution">
    <text evidence="1">The sequence shown here is derived from an EMBL/GenBank/DDBJ whole genome shotgun (WGS) entry which is preliminary data.</text>
</comment>
<evidence type="ECO:0000313" key="2">
    <source>
        <dbReference type="Proteomes" id="UP000789525"/>
    </source>
</evidence>
<dbReference type="EMBL" id="CAJVPT010003429">
    <property type="protein sequence ID" value="CAG8495807.1"/>
    <property type="molecule type" value="Genomic_DNA"/>
</dbReference>
<accession>A0ACA9KXM7</accession>
<gene>
    <name evidence="1" type="ORF">ACOLOM_LOCUS2579</name>
</gene>
<dbReference type="Proteomes" id="UP000789525">
    <property type="component" value="Unassembled WGS sequence"/>
</dbReference>
<keyword evidence="2" id="KW-1185">Reference proteome</keyword>
<protein>
    <submittedName>
        <fullName evidence="1">2220_t:CDS:1</fullName>
    </submittedName>
</protein>
<evidence type="ECO:0000313" key="1">
    <source>
        <dbReference type="EMBL" id="CAG8495807.1"/>
    </source>
</evidence>
<sequence>MPVAFETSVTDSTSFPVGEHSASLTKEVHTDSFLEAPPQRVHELRQTTREEREPLKVQEEPEQKQNSNSFIERTRDPYSLPQEKTLNSEEDVSNAAVNETIEECATITSDTEVDKDLSFEERLLNDNEDYEMVLRAINVLKFQLQQAKEDICKLKFMKERALEDPIQFVEDLRNGTNEKVPKRQFVFGVPKIDWSKYHTNPLEYNARLEKEALDDSKTLEKSRSRPYREESPDLTELVHKKAQELGFKVPLNAVKSTRFRKRTDRNGDNDTIFTNSSKNVDLRSSGPRRKAVGLRPSALMHAASKDSTRFARFDIRLTSFFVYGLSAFFLFNWNTNLCSEDCLNNPSFDSEVAVDKSSNMSSKRNVPYTERHLERFLGKYPGGEAQPNKYKKIVNSLKVRAPKQPPPTLYMPDDDDEVSIKNVMMSVDKVNESQTSQTVMRAAKLTSAKNAWLKEISKMVFNYHHKKSHRFSIITNPIPPHFDADYLPERVGEYNYLGLAPSAP</sequence>
<organism evidence="1 2">
    <name type="scientific">Acaulospora colombiana</name>
    <dbReference type="NCBI Taxonomy" id="27376"/>
    <lineage>
        <taxon>Eukaryota</taxon>
        <taxon>Fungi</taxon>
        <taxon>Fungi incertae sedis</taxon>
        <taxon>Mucoromycota</taxon>
        <taxon>Glomeromycotina</taxon>
        <taxon>Glomeromycetes</taxon>
        <taxon>Diversisporales</taxon>
        <taxon>Acaulosporaceae</taxon>
        <taxon>Acaulospora</taxon>
    </lineage>
</organism>
<reference evidence="1" key="1">
    <citation type="submission" date="2021-06" db="EMBL/GenBank/DDBJ databases">
        <authorList>
            <person name="Kallberg Y."/>
            <person name="Tangrot J."/>
            <person name="Rosling A."/>
        </authorList>
    </citation>
    <scope>NUCLEOTIDE SEQUENCE</scope>
    <source>
        <strain evidence="1">CL356</strain>
    </source>
</reference>